<dbReference type="Proteomes" id="UP000604046">
    <property type="component" value="Unassembled WGS sequence"/>
</dbReference>
<gene>
    <name evidence="2" type="ORF">SNAT2548_LOCUS11474</name>
</gene>
<evidence type="ECO:0000313" key="2">
    <source>
        <dbReference type="EMBL" id="CAE7244728.1"/>
    </source>
</evidence>
<sequence length="1383" mass="150530">MARSMWLCVCLAGLPTSATCKKKFTDTKTCKTTSNVDCTHEQLETKRGKCWFSETHWQNPCKPKPVAGTWTTAKIDFAPDEAGTCFTVPEGICPLQICVKSGSANNGEGGGPSDGKVDKTVCTKWTAPDQFCVVSLNIGLLGKDPNEIKDLSNFAVQFGCCDGSGGVVGDPHIHTLDGSEFDLYDKGTYSVFHYGGAMQKVVCPVCACSPGVLGSLALRVFDQSIEQGSYDPMLYWALLVRLEATLAGDVDWQLFATYGGQLWTVQGLLLVDRSHGQFRQAMELTSEDCQWRSKAGDASWSVIEQNTSLSLLEGGQQVTSFEYVNSKHINLRMKTSHGVKDVLVLNTVCKSGAINLRVSPQKAFEEQFLTGQIQAGNSKHQERFPVEQSWTSLGGSLDAASFLKKNQEAKHLLVTSCTEEAKTQAEKTCIKHLGAESQDSALFDDCVFDVCRGGESFAIAAAELVRVAGIRPENVSKSPAPQQFSQDTWILNLFATPLTMARSMWLCVCLAGLPTSATCKKKFTDTKTCKTTSNVDCTHEQLETKRGKCWFSETHWQNPCKPKPVAGTWTTAKIDFAPDEAGTCFTVPEGICPLQICVKSGSANNGEGGGPSDGKVDKTVCTKWTAPDQFCVVSLNIGLLGKDPNEIKDLSNFAVQFGCCDGSGGVVGDPHIHTLDGSEFDLYDKGTYSVFHYGGAMQKVVCPVCACSPGVLGSLALRVFDQSIEQGSYDPMLYWALLVRLEATLAGDVDWQLFATYGGQLWTVQGLLLVDRSHGQFRQAMELTSEDCQWRSKAGDASWSVIEQNTSLSLLEGGQQVTSFEYVNSKHINLRMKTSHGVKDVLVLNTVCKSGAINLRVSPQKAFEEQFLTGQIQAGNSKHQERFPVEQSWTSLGGSLDAASFLKKNQEAKHLLVTSCTEEAKTQAEKTCIKHLGAESQDSALFDDCVFDVCRGGESFAIAAAELVRVAGIRPENVSKSPAPQQFSQDTWILNLFATPLTMARSMWLCVCLAGLPTSATCKKKFTDTKTCKTTSNVDCTHEQLETKRGKCWFSETHWQNPCKPKPVAGTWTTAKIDFAPDEAGTCFTVPEGICPLQICVKSGSANNGEGKDPNEIKDLSNFAVQFGCCDGSGGVVGDPHIHTLDGSEFDLYDKGTYSVFHYGGAGDVDWQLFATYGGQLWTVQGLLLVDRSHGQFRQAMELTSEDCQWRSKAGDASWSVIEQNMSLSLLEGGQQVTSFEYVNSKHINLRMKTSHGVKDVLVLNTVCKSGAINLRVSPQKAFEEQFLTGQIQAGNSKHQERFPVEQSWTSLGGSLDAASFLKKNQEAKHLLVTSCTEEAKTQAEKTCIKHLGAESQDSALFDDCVFDVCRGGESFAIAAAELRSAA</sequence>
<dbReference type="EMBL" id="CAJNDS010001031">
    <property type="protein sequence ID" value="CAE7244728.1"/>
    <property type="molecule type" value="Genomic_DNA"/>
</dbReference>
<comment type="caution">
    <text evidence="2">The sequence shown here is derived from an EMBL/GenBank/DDBJ whole genome shotgun (WGS) entry which is preliminary data.</text>
</comment>
<keyword evidence="1" id="KW-0732">Signal</keyword>
<feature type="chain" id="PRO_5032793925" evidence="1">
    <location>
        <begin position="21"/>
        <end position="1383"/>
    </location>
</feature>
<reference evidence="2" key="1">
    <citation type="submission" date="2021-02" db="EMBL/GenBank/DDBJ databases">
        <authorList>
            <person name="Dougan E. K."/>
            <person name="Rhodes N."/>
            <person name="Thang M."/>
            <person name="Chan C."/>
        </authorList>
    </citation>
    <scope>NUCLEOTIDE SEQUENCE</scope>
</reference>
<feature type="signal peptide" evidence="1">
    <location>
        <begin position="1"/>
        <end position="20"/>
    </location>
</feature>
<protein>
    <submittedName>
        <fullName evidence="2">Uncharacterized protein</fullName>
    </submittedName>
</protein>
<evidence type="ECO:0000313" key="3">
    <source>
        <dbReference type="Proteomes" id="UP000604046"/>
    </source>
</evidence>
<evidence type="ECO:0000256" key="1">
    <source>
        <dbReference type="SAM" id="SignalP"/>
    </source>
</evidence>
<accession>A0A812LRR7</accession>
<organism evidence="2 3">
    <name type="scientific">Symbiodinium natans</name>
    <dbReference type="NCBI Taxonomy" id="878477"/>
    <lineage>
        <taxon>Eukaryota</taxon>
        <taxon>Sar</taxon>
        <taxon>Alveolata</taxon>
        <taxon>Dinophyceae</taxon>
        <taxon>Suessiales</taxon>
        <taxon>Symbiodiniaceae</taxon>
        <taxon>Symbiodinium</taxon>
    </lineage>
</organism>
<dbReference type="OrthoDB" id="440653at2759"/>
<keyword evidence="3" id="KW-1185">Reference proteome</keyword>
<proteinExistence type="predicted"/>
<name>A0A812LRR7_9DINO</name>